<keyword evidence="1" id="KW-0732">Signal</keyword>
<evidence type="ECO:0000313" key="3">
    <source>
        <dbReference type="Proteomes" id="UP000807306"/>
    </source>
</evidence>
<keyword evidence="3" id="KW-1185">Reference proteome</keyword>
<proteinExistence type="predicted"/>
<reference evidence="2" key="1">
    <citation type="submission" date="2020-11" db="EMBL/GenBank/DDBJ databases">
        <authorList>
            <consortium name="DOE Joint Genome Institute"/>
            <person name="Ahrendt S."/>
            <person name="Riley R."/>
            <person name="Andreopoulos W."/>
            <person name="Labutti K."/>
            <person name="Pangilinan J."/>
            <person name="Ruiz-Duenas F.J."/>
            <person name="Barrasa J.M."/>
            <person name="Sanchez-Garcia M."/>
            <person name="Camarero S."/>
            <person name="Miyauchi S."/>
            <person name="Serrano A."/>
            <person name="Linde D."/>
            <person name="Babiker R."/>
            <person name="Drula E."/>
            <person name="Ayuso-Fernandez I."/>
            <person name="Pacheco R."/>
            <person name="Padilla G."/>
            <person name="Ferreira P."/>
            <person name="Barriuso J."/>
            <person name="Kellner H."/>
            <person name="Castanera R."/>
            <person name="Alfaro M."/>
            <person name="Ramirez L."/>
            <person name="Pisabarro A.G."/>
            <person name="Kuo A."/>
            <person name="Tritt A."/>
            <person name="Lipzen A."/>
            <person name="He G."/>
            <person name="Yan M."/>
            <person name="Ng V."/>
            <person name="Cullen D."/>
            <person name="Martin F."/>
            <person name="Rosso M.-N."/>
            <person name="Henrissat B."/>
            <person name="Hibbett D."/>
            <person name="Martinez A.T."/>
            <person name="Grigoriev I.V."/>
        </authorList>
    </citation>
    <scope>NUCLEOTIDE SEQUENCE</scope>
    <source>
        <strain evidence="2">CBS 506.95</strain>
    </source>
</reference>
<sequence length="67" mass="7179">MKFPALWTMAFLVSCFTLTSAAVLAQPLEDNVAPASKSVQFASPGQRAAFVREPRAVASAPSDPKWL</sequence>
<feature type="signal peptide" evidence="1">
    <location>
        <begin position="1"/>
        <end position="21"/>
    </location>
</feature>
<dbReference type="PROSITE" id="PS51257">
    <property type="entry name" value="PROKAR_LIPOPROTEIN"/>
    <property type="match status" value="1"/>
</dbReference>
<evidence type="ECO:0000313" key="2">
    <source>
        <dbReference type="EMBL" id="KAF9523929.1"/>
    </source>
</evidence>
<organism evidence="2 3">
    <name type="scientific">Crepidotus variabilis</name>
    <dbReference type="NCBI Taxonomy" id="179855"/>
    <lineage>
        <taxon>Eukaryota</taxon>
        <taxon>Fungi</taxon>
        <taxon>Dikarya</taxon>
        <taxon>Basidiomycota</taxon>
        <taxon>Agaricomycotina</taxon>
        <taxon>Agaricomycetes</taxon>
        <taxon>Agaricomycetidae</taxon>
        <taxon>Agaricales</taxon>
        <taxon>Agaricineae</taxon>
        <taxon>Crepidotaceae</taxon>
        <taxon>Crepidotus</taxon>
    </lineage>
</organism>
<name>A0A9P6E7T4_9AGAR</name>
<evidence type="ECO:0000256" key="1">
    <source>
        <dbReference type="SAM" id="SignalP"/>
    </source>
</evidence>
<dbReference type="AlphaFoldDB" id="A0A9P6E7T4"/>
<protein>
    <submittedName>
        <fullName evidence="2">Uncharacterized protein</fullName>
    </submittedName>
</protein>
<accession>A0A9P6E7T4</accession>
<dbReference type="Proteomes" id="UP000807306">
    <property type="component" value="Unassembled WGS sequence"/>
</dbReference>
<comment type="caution">
    <text evidence="2">The sequence shown here is derived from an EMBL/GenBank/DDBJ whole genome shotgun (WGS) entry which is preliminary data.</text>
</comment>
<gene>
    <name evidence="2" type="ORF">CPB83DRAFT_898386</name>
</gene>
<dbReference type="EMBL" id="MU157908">
    <property type="protein sequence ID" value="KAF9523929.1"/>
    <property type="molecule type" value="Genomic_DNA"/>
</dbReference>
<feature type="chain" id="PRO_5040247400" evidence="1">
    <location>
        <begin position="22"/>
        <end position="67"/>
    </location>
</feature>